<dbReference type="InterPro" id="IPR007452">
    <property type="entry name" value="TamB_C"/>
</dbReference>
<comment type="caution">
    <text evidence="6">The sequence shown here is derived from an EMBL/GenBank/DDBJ whole genome shotgun (WGS) entry which is preliminary data.</text>
</comment>
<evidence type="ECO:0000259" key="5">
    <source>
        <dbReference type="Pfam" id="PF04357"/>
    </source>
</evidence>
<protein>
    <recommendedName>
        <fullName evidence="5">Translocation and assembly module TamB C-terminal domain-containing protein</fullName>
    </recommendedName>
</protein>
<keyword evidence="4" id="KW-0472">Membrane</keyword>
<dbReference type="AlphaFoldDB" id="A0A2S3R5S1"/>
<dbReference type="GO" id="GO:0009306">
    <property type="term" value="P:protein secretion"/>
    <property type="evidence" value="ECO:0007669"/>
    <property type="project" value="InterPro"/>
</dbReference>
<evidence type="ECO:0000313" key="6">
    <source>
        <dbReference type="EMBL" id="POB49052.1"/>
    </source>
</evidence>
<feature type="domain" description="Translocation and assembly module TamB C-terminal" evidence="5">
    <location>
        <begin position="915"/>
        <end position="1250"/>
    </location>
</feature>
<dbReference type="GO" id="GO:0097347">
    <property type="term" value="C:TAM protein secretion complex"/>
    <property type="evidence" value="ECO:0007669"/>
    <property type="project" value="TreeGrafter"/>
</dbReference>
<sequence length="1251" mass="135704">MIKVVFKWSKWISAGVMALLILLLTLIALLLFTHPGLTSAIWVAEKVVPQLQVGQVQGALFPKFTLRKVTFNDADLNIASSVDELTLAMNFQCLLEPKVCINEISIDGLALSLPQLPPSSEVVEEPSEPLKSISTPVPVFLHRLALTNIQLDVLGNQISWGELSSALSMQGDRLVIAPTRFSDIDVTLAPSEPQAQSAAPNDAPRQDIELPEVWIPLQMVLQRFDVNRFTLHQETPLIVNHLALEAKAGKNRVDVETLELDMPQVSAQANAQVELEGEYPLSLDLKAKLKETDLKGQNITLNASQSVAHLQLQSTLSGPVSAQLSATLEPLLVSLPFDVKLSDLQTQWPLSGESDYQIKATNLMTQGSLEGYQLALQSQLEGKEIPAITLDVHGSGDLQHIDLDKLNVETLGGELKGQVMANWQSLVNWQASLQLQNIQPGLQWPEAEGNISGKLATTGSLTEKGGWKVALPELDIDGLLRGYPLNIEGSLHASDEEGNGEVYLDTERLTLSHGPNGLTAKGQLKKEWQMDVDIHFTDLAKSVPDLSGSVVGEVDLRGALKEPDIQLALQAQNIQWQQQASIEQLSLTGRVTPLPEPQADVTLKVAALRYQEQLIDSILLSVSGGEKQHQLSLDVSSDLVSTSLAIRGGLQQKPQMVWSGELERMFATTQQGTWTLQQATAIKANIDQQQVDVAAHCWQQQGSTLCLTKDIRVGEKGEAELALNQFDFAQIAMFLPPETKLDGSVDATVWAKWAPESSPQAKVSLHLPTGQVQQKIEQVVTLGWDDINLDAQLHQDQLNADWQINVSDNGDLTGQLQVADVQASDPQLKAKLALSQFNLDFLAPLVGEYSALKALISTDLSVSGSAYHPQVKGQFLVDDIQVNGDISPIDVKQGKLAIDFRGYDANLAANIVTPDGELNVSGEANWQQLDNWHSKVRVFADSLKVDMPPMVKIKLVPDMTIEVNPTLAKVTGSLALPWGRIVVEELPPSAVSVSKDQVLLNDQLEPIDKSSSMPFNVETDINISIGDDFKLAAFGLEGGLKGQLNVTQKDKGPFILGEVNIVDGTYRSFGQDLLIKEGKVLMNGPADQPYVAIKAIRNPENTQDDVIAGVKVTGPATEPSITIFSEPAMPQANALSYLLRGQDIDGESGGGNAMTTALIGLSLAKSGKVVGEIGQAFGVQDLQLDTAGSGEDSQVTVSGYIMPGLQVKYGVGIFKPLGEFTVRYRLMKDLYLEGVSGVESAVDLLYQFEFD</sequence>
<evidence type="ECO:0000256" key="2">
    <source>
        <dbReference type="ARBA" id="ARBA00022692"/>
    </source>
</evidence>
<dbReference type="GO" id="GO:0005886">
    <property type="term" value="C:plasma membrane"/>
    <property type="evidence" value="ECO:0007669"/>
    <property type="project" value="InterPro"/>
</dbReference>
<dbReference type="PANTHER" id="PTHR36985">
    <property type="entry name" value="TRANSLOCATION AND ASSEMBLY MODULE SUBUNIT TAMB"/>
    <property type="match status" value="1"/>
</dbReference>
<evidence type="ECO:0000313" key="7">
    <source>
        <dbReference type="Proteomes" id="UP000237466"/>
    </source>
</evidence>
<dbReference type="RefSeq" id="WP_103199976.1">
    <property type="nucleotide sequence ID" value="NZ_PDGH01000054.1"/>
</dbReference>
<accession>A0A2S3R5S1</accession>
<proteinExistence type="predicted"/>
<dbReference type="Proteomes" id="UP000237466">
    <property type="component" value="Unassembled WGS sequence"/>
</dbReference>
<name>A0A2S3R5S1_VIBVL</name>
<comment type="subcellular location">
    <subcellularLocation>
        <location evidence="1">Membrane</location>
        <topology evidence="1">Single-pass membrane protein</topology>
    </subcellularLocation>
</comment>
<evidence type="ECO:0000256" key="3">
    <source>
        <dbReference type="ARBA" id="ARBA00022989"/>
    </source>
</evidence>
<organism evidence="6 7">
    <name type="scientific">Vibrio vulnificus</name>
    <dbReference type="NCBI Taxonomy" id="672"/>
    <lineage>
        <taxon>Bacteria</taxon>
        <taxon>Pseudomonadati</taxon>
        <taxon>Pseudomonadota</taxon>
        <taxon>Gammaproteobacteria</taxon>
        <taxon>Vibrionales</taxon>
        <taxon>Vibrionaceae</taxon>
        <taxon>Vibrio</taxon>
    </lineage>
</organism>
<evidence type="ECO:0000256" key="1">
    <source>
        <dbReference type="ARBA" id="ARBA00004167"/>
    </source>
</evidence>
<keyword evidence="2" id="KW-0812">Transmembrane</keyword>
<gene>
    <name evidence="6" type="ORF">CRN52_06185</name>
</gene>
<dbReference type="Pfam" id="PF04357">
    <property type="entry name" value="TamB"/>
    <property type="match status" value="1"/>
</dbReference>
<reference evidence="6 7" key="1">
    <citation type="journal article" date="2018" name="Front. Microbiol.">
        <title>Phylogeny of Vibrio vulnificus from the Analysis of the Core-Genome: Implications for Intra-Species Taxonomy.</title>
        <authorList>
            <person name="Roig F.J."/>
            <person name="Gonzalez-Candelas F."/>
            <person name="Sanjuan E."/>
            <person name="Fouz B."/>
            <person name="Feil E.J."/>
            <person name="Llorens C."/>
            <person name="Baker-Austin C."/>
            <person name="Oliver J.D."/>
            <person name="Danin-Poleg Y."/>
            <person name="Gibas C.J."/>
            <person name="Kashi Y."/>
            <person name="Gulig P.A."/>
            <person name="Morrison S.S."/>
            <person name="Amaro C."/>
        </authorList>
    </citation>
    <scope>NUCLEOTIDE SEQUENCE [LARGE SCALE GENOMIC DNA]</scope>
    <source>
        <strain evidence="6 7">CECT4608</strain>
    </source>
</reference>
<keyword evidence="3" id="KW-1133">Transmembrane helix</keyword>
<dbReference type="EMBL" id="PDGH01000054">
    <property type="protein sequence ID" value="POB49052.1"/>
    <property type="molecule type" value="Genomic_DNA"/>
</dbReference>
<dbReference type="PANTHER" id="PTHR36985:SF1">
    <property type="entry name" value="TRANSLOCATION AND ASSEMBLY MODULE SUBUNIT TAMB"/>
    <property type="match status" value="1"/>
</dbReference>
<evidence type="ECO:0000256" key="4">
    <source>
        <dbReference type="ARBA" id="ARBA00023136"/>
    </source>
</evidence>